<dbReference type="Ensembl" id="ENSXETT00000071694">
    <property type="protein sequence ID" value="ENSXETP00000091842"/>
    <property type="gene ID" value="ENSXETG00000017935"/>
</dbReference>
<dbReference type="Gene3D" id="3.40.50.2000">
    <property type="entry name" value="Glycogen Phosphorylase B"/>
    <property type="match status" value="2"/>
</dbReference>
<name>A0A6I8SEW6_XENTR</name>
<keyword evidence="8 10" id="KW-0472">Membrane</keyword>
<keyword evidence="7 10" id="KW-1133">Transmembrane helix</keyword>
<evidence type="ECO:0000256" key="7">
    <source>
        <dbReference type="ARBA" id="ARBA00022989"/>
    </source>
</evidence>
<dbReference type="AlphaFoldDB" id="A0A6I8SEW6"/>
<keyword evidence="5 9" id="KW-0808">Transferase</keyword>
<dbReference type="InterPro" id="IPR035595">
    <property type="entry name" value="UDP_glycos_trans_CS"/>
</dbReference>
<evidence type="ECO:0000256" key="9">
    <source>
        <dbReference type="RuleBase" id="RU003718"/>
    </source>
</evidence>
<dbReference type="PANTHER" id="PTHR48043">
    <property type="entry name" value="EG:EG0003.4 PROTEIN-RELATED"/>
    <property type="match status" value="1"/>
</dbReference>
<evidence type="ECO:0000256" key="1">
    <source>
        <dbReference type="ARBA" id="ARBA00004370"/>
    </source>
</evidence>
<evidence type="ECO:0000313" key="11">
    <source>
        <dbReference type="Ensembl" id="ENSXETP00000091842"/>
    </source>
</evidence>
<dbReference type="Pfam" id="PF00201">
    <property type="entry name" value="UDPGT"/>
    <property type="match status" value="1"/>
</dbReference>
<protein>
    <recommendedName>
        <fullName evidence="3">glucuronosyltransferase</fullName>
        <ecNumber evidence="3">2.4.1.17</ecNumber>
    </recommendedName>
</protein>
<dbReference type="Bgee" id="ENSXETG00000017935">
    <property type="expression patterns" value="Expressed in liver and 2 other cell types or tissues"/>
</dbReference>
<evidence type="ECO:0000256" key="6">
    <source>
        <dbReference type="ARBA" id="ARBA00022692"/>
    </source>
</evidence>
<comment type="similarity">
    <text evidence="2 9">Belongs to the UDP-glycosyltransferase family.</text>
</comment>
<dbReference type="PROSITE" id="PS00375">
    <property type="entry name" value="UDPGT"/>
    <property type="match status" value="1"/>
</dbReference>
<evidence type="ECO:0000256" key="2">
    <source>
        <dbReference type="ARBA" id="ARBA00009995"/>
    </source>
</evidence>
<keyword evidence="6 10" id="KW-0812">Transmembrane</keyword>
<evidence type="ECO:0000256" key="10">
    <source>
        <dbReference type="SAM" id="Phobius"/>
    </source>
</evidence>
<evidence type="ECO:0000256" key="5">
    <source>
        <dbReference type="ARBA" id="ARBA00022679"/>
    </source>
</evidence>
<dbReference type="GO" id="GO:0015020">
    <property type="term" value="F:glucuronosyltransferase activity"/>
    <property type="evidence" value="ECO:0007669"/>
    <property type="project" value="UniProtKB-EC"/>
</dbReference>
<reference evidence="11" key="2">
    <citation type="submission" date="2020-05" db="UniProtKB">
        <authorList>
            <consortium name="Ensembl"/>
        </authorList>
    </citation>
    <scope>IDENTIFICATION</scope>
</reference>
<evidence type="ECO:0000256" key="3">
    <source>
        <dbReference type="ARBA" id="ARBA00012544"/>
    </source>
</evidence>
<reference evidence="11" key="1">
    <citation type="journal article" date="2010" name="Science">
        <title>The genome of the Western clawed frog Xenopus tropicalis.</title>
        <authorList>
            <person name="Hellsten U."/>
            <person name="Harland R.M."/>
            <person name="Gilchrist M.J."/>
            <person name="Hendrix D."/>
            <person name="Jurka J."/>
            <person name="Kapitonov V."/>
            <person name="Ovcharenko I."/>
            <person name="Putnam N.H."/>
            <person name="Shu S."/>
            <person name="Taher L."/>
            <person name="Blitz I.L."/>
            <person name="Blumberg B."/>
            <person name="Dichmann D.S."/>
            <person name="Dubchak I."/>
            <person name="Amaya E."/>
            <person name="Detter J.C."/>
            <person name="Fletcher R."/>
            <person name="Gerhard D.S."/>
            <person name="Goodstein D."/>
            <person name="Graves T."/>
            <person name="Grigoriev I.V."/>
            <person name="Grimwood J."/>
            <person name="Kawashima T."/>
            <person name="Lindquist E."/>
            <person name="Lucas S.M."/>
            <person name="Mead P.E."/>
            <person name="Mitros T."/>
            <person name="Ogino H."/>
            <person name="Ohta Y."/>
            <person name="Poliakov A.V."/>
            <person name="Pollet N."/>
            <person name="Robert J."/>
            <person name="Salamov A."/>
            <person name="Sater A.K."/>
            <person name="Schmutz J."/>
            <person name="Terry A."/>
            <person name="Vize P.D."/>
            <person name="Warren W.C."/>
            <person name="Wells D."/>
            <person name="Wills A."/>
            <person name="Wilson R.K."/>
            <person name="Zimmerman L.B."/>
            <person name="Zorn A.M."/>
            <person name="Grainger R."/>
            <person name="Grammer T."/>
            <person name="Khokha M.K."/>
            <person name="Richardson P.M."/>
            <person name="Rokhsar D.S."/>
        </authorList>
    </citation>
    <scope>NUCLEOTIDE SEQUENCE [LARGE SCALE GENOMIC DNA]</scope>
    <source>
        <strain evidence="11">Nigerian</strain>
    </source>
</reference>
<accession>A0A6I8SEW6</accession>
<dbReference type="CDD" id="cd03784">
    <property type="entry name" value="GT1_Gtf-like"/>
    <property type="match status" value="1"/>
</dbReference>
<organism evidence="11">
    <name type="scientific">Xenopus tropicalis</name>
    <name type="common">Western clawed frog</name>
    <name type="synonym">Silurana tropicalis</name>
    <dbReference type="NCBI Taxonomy" id="8364"/>
    <lineage>
        <taxon>Eukaryota</taxon>
        <taxon>Metazoa</taxon>
        <taxon>Chordata</taxon>
        <taxon>Craniata</taxon>
        <taxon>Vertebrata</taxon>
        <taxon>Euteleostomi</taxon>
        <taxon>Amphibia</taxon>
        <taxon>Batrachia</taxon>
        <taxon>Anura</taxon>
        <taxon>Pipoidea</taxon>
        <taxon>Pipidae</taxon>
        <taxon>Xenopodinae</taxon>
        <taxon>Xenopus</taxon>
        <taxon>Silurana</taxon>
    </lineage>
</organism>
<dbReference type="GO" id="GO:0016020">
    <property type="term" value="C:membrane"/>
    <property type="evidence" value="ECO:0007669"/>
    <property type="project" value="UniProtKB-SubCell"/>
</dbReference>
<dbReference type="EC" id="2.4.1.17" evidence="3"/>
<dbReference type="InterPro" id="IPR050271">
    <property type="entry name" value="UDP-glycosyltransferase"/>
</dbReference>
<gene>
    <name evidence="11" type="primary">ugt2a1</name>
</gene>
<dbReference type="FunFam" id="3.40.50.2000:FF:000081">
    <property type="entry name" value="UDP-glucuronosyltransferase 2A2"/>
    <property type="match status" value="1"/>
</dbReference>
<comment type="subcellular location">
    <subcellularLocation>
        <location evidence="1">Membrane</location>
    </subcellularLocation>
</comment>
<dbReference type="Xenbase" id="XB-GENE-954008">
    <property type="gene designation" value="ugt2a1"/>
</dbReference>
<sequence length="549" mass="62483">TAKGNSSVPSCIEELLPTTLGSNMLWIHVFLLLQLGFFSAVSSEKILAWPADASHWLNLRLILEELAHKGHEVTALVHSANMLIDHNLPSALKAEVFPVAFTKETFLTLQRDFFNFWIYGVHNMSYWELYEHLKVAVASSLKLQRDTCDGVLKNKELMYKLQNQKFDIVVADPVAPCGELIAESLGVPFVYSFRFSMGNSLERLCGQLPSPFSYVPGAMTAFSDKMSFGQRLANTVLYAFQDLIFSLVFQKNWDNYYSEILGRPAKVCEIMGKAEIWLIRTYWDFEYPRPILPNFKFVGGLHCAPAKPLPEEIEKVVESSGEHGIVVFSMGSMIKNFSNERTNIIAAALSQLPQKVLWRYSGKKPDALGENTITYDWIPQNDLLGHPKTKAFITHGGTNGIYEAIYHGVPIVGIPLFAEQPDNIVHMKSKGMAIMLDFNKMGTQDLLDAVNTVINNPTYKENAMRLSRIHHDQPVKPLDSAVFWIEFVMRHKGAKHLRPASHELTWYQYHCLDVIGFMFVCLFLFFYITITFLTFCYKKCCRTTKEKNQ</sequence>
<evidence type="ECO:0000256" key="8">
    <source>
        <dbReference type="ARBA" id="ARBA00023136"/>
    </source>
</evidence>
<keyword evidence="4 9" id="KW-0328">Glycosyltransferase</keyword>
<proteinExistence type="inferred from homology"/>
<dbReference type="SUPFAM" id="SSF53756">
    <property type="entry name" value="UDP-Glycosyltransferase/glycogen phosphorylase"/>
    <property type="match status" value="1"/>
</dbReference>
<dbReference type="FunCoup" id="A0A6I8SEW6">
    <property type="interactions" value="403"/>
</dbReference>
<feature type="transmembrane region" description="Helical" evidence="10">
    <location>
        <begin position="514"/>
        <end position="537"/>
    </location>
</feature>
<dbReference type="FunFam" id="3.40.50.2000:FF:000001">
    <property type="entry name" value="UDP-glucuronosyltransferase"/>
    <property type="match status" value="1"/>
</dbReference>
<dbReference type="InParanoid" id="A0A6I8SEW6"/>
<dbReference type="GeneTree" id="ENSGT00940000153212"/>
<dbReference type="PANTHER" id="PTHR48043:SF140">
    <property type="entry name" value="UDP-GLUCURONOSYLTRANSFERASE 2A1"/>
    <property type="match status" value="1"/>
</dbReference>
<evidence type="ECO:0000256" key="4">
    <source>
        <dbReference type="ARBA" id="ARBA00022676"/>
    </source>
</evidence>
<dbReference type="InterPro" id="IPR002213">
    <property type="entry name" value="UDP_glucos_trans"/>
</dbReference>